<dbReference type="Pfam" id="PF02599">
    <property type="entry name" value="CsrA"/>
    <property type="match status" value="1"/>
</dbReference>
<gene>
    <name evidence="3" type="ORF">PSE10A_31470</name>
</gene>
<proteinExistence type="predicted"/>
<dbReference type="GO" id="GO:0006402">
    <property type="term" value="P:mRNA catabolic process"/>
    <property type="evidence" value="ECO:0007669"/>
    <property type="project" value="InterPro"/>
</dbReference>
<evidence type="ECO:0000256" key="1">
    <source>
        <dbReference type="ARBA" id="ARBA00023159"/>
    </source>
</evidence>
<accession>A0A9P3ECQ1</accession>
<feature type="region of interest" description="Disordered" evidence="2">
    <location>
        <begin position="43"/>
        <end position="68"/>
    </location>
</feature>
<sequence>MLLLTRREGEIIMIGDAIQVQSVSEGAVRIQIEAPDLVAVREASDHQHGPAITHKCQQHSPVTKSESR</sequence>
<feature type="compositionally biased region" description="Polar residues" evidence="2">
    <location>
        <begin position="58"/>
        <end position="68"/>
    </location>
</feature>
<reference evidence="3" key="1">
    <citation type="submission" date="2020-09" db="EMBL/GenBank/DDBJ databases">
        <title>Pseudomonas syringae pv. eriobotryae genome sequence causing loquat canker disease.</title>
        <authorList>
            <person name="Fukuda S."/>
            <person name="Tashiro H."/>
            <person name="Nagano Y."/>
        </authorList>
    </citation>
    <scope>NUCLEOTIDE SEQUENCE</scope>
    <source>
        <strain evidence="3">AM001</strain>
    </source>
</reference>
<dbReference type="Gene3D" id="2.60.40.4380">
    <property type="entry name" value="Translational regulator CsrA"/>
    <property type="match status" value="1"/>
</dbReference>
<dbReference type="InterPro" id="IPR036107">
    <property type="entry name" value="CsrA_sf"/>
</dbReference>
<evidence type="ECO:0000313" key="4">
    <source>
        <dbReference type="Proteomes" id="UP000630864"/>
    </source>
</evidence>
<dbReference type="InterPro" id="IPR003751">
    <property type="entry name" value="CsrA"/>
</dbReference>
<dbReference type="GO" id="GO:0006109">
    <property type="term" value="P:regulation of carbohydrate metabolic process"/>
    <property type="evidence" value="ECO:0007669"/>
    <property type="project" value="InterPro"/>
</dbReference>
<dbReference type="EMBL" id="BMZW01000017">
    <property type="protein sequence ID" value="GFZ60636.1"/>
    <property type="molecule type" value="Genomic_DNA"/>
</dbReference>
<keyword evidence="1" id="KW-0010">Activator</keyword>
<dbReference type="SUPFAM" id="SSF117130">
    <property type="entry name" value="CsrA-like"/>
    <property type="match status" value="1"/>
</dbReference>
<dbReference type="AlphaFoldDB" id="A0A9P3ECQ1"/>
<name>A0A9P3ECQ1_PSEA0</name>
<evidence type="ECO:0000256" key="2">
    <source>
        <dbReference type="SAM" id="MobiDB-lite"/>
    </source>
</evidence>
<dbReference type="GO" id="GO:0003723">
    <property type="term" value="F:RNA binding"/>
    <property type="evidence" value="ECO:0007669"/>
    <property type="project" value="InterPro"/>
</dbReference>
<protein>
    <submittedName>
        <fullName evidence="3">Carbon storage regulator</fullName>
    </submittedName>
</protein>
<dbReference type="Proteomes" id="UP000630864">
    <property type="component" value="Unassembled WGS sequence"/>
</dbReference>
<dbReference type="RefSeq" id="WP_044320216.1">
    <property type="nucleotide sequence ID" value="NZ_BMZW01000017.1"/>
</dbReference>
<organism evidence="3 4">
    <name type="scientific">Pseudomonas amygdali pv. eriobotryae</name>
    <dbReference type="NCBI Taxonomy" id="129137"/>
    <lineage>
        <taxon>Bacteria</taxon>
        <taxon>Pseudomonadati</taxon>
        <taxon>Pseudomonadota</taxon>
        <taxon>Gammaproteobacteria</taxon>
        <taxon>Pseudomonadales</taxon>
        <taxon>Pseudomonadaceae</taxon>
        <taxon>Pseudomonas</taxon>
        <taxon>Pseudomonas amygdali</taxon>
    </lineage>
</organism>
<comment type="caution">
    <text evidence="3">The sequence shown here is derived from an EMBL/GenBank/DDBJ whole genome shotgun (WGS) entry which is preliminary data.</text>
</comment>
<evidence type="ECO:0000313" key="3">
    <source>
        <dbReference type="EMBL" id="GFZ60636.1"/>
    </source>
</evidence>